<dbReference type="GO" id="GO:0006508">
    <property type="term" value="P:proteolysis"/>
    <property type="evidence" value="ECO:0007669"/>
    <property type="project" value="UniProtKB-KW"/>
</dbReference>
<evidence type="ECO:0000256" key="4">
    <source>
        <dbReference type="ARBA" id="ARBA00022801"/>
    </source>
</evidence>
<organism evidence="9 10">
    <name type="scientific">Zhengella mangrovi</name>
    <dbReference type="NCBI Taxonomy" id="1982044"/>
    <lineage>
        <taxon>Bacteria</taxon>
        <taxon>Pseudomonadati</taxon>
        <taxon>Pseudomonadota</taxon>
        <taxon>Alphaproteobacteria</taxon>
        <taxon>Hyphomicrobiales</taxon>
        <taxon>Notoacmeibacteraceae</taxon>
        <taxon>Zhengella</taxon>
    </lineage>
</organism>
<comment type="caution">
    <text evidence="9">The sequence shown here is derived from an EMBL/GenBank/DDBJ whole genome shotgun (WGS) entry which is preliminary data.</text>
</comment>
<reference evidence="9 10" key="1">
    <citation type="submission" date="2017-10" db="EMBL/GenBank/DDBJ databases">
        <title>Sedimentibacterium mangrovi gen. nov., sp. nov., a novel member of family Phyllobacteriacea isolated from mangrove sediment.</title>
        <authorList>
            <person name="Liao H."/>
            <person name="Tian Y."/>
        </authorList>
    </citation>
    <scope>NUCLEOTIDE SEQUENCE [LARGE SCALE GENOMIC DNA]</scope>
    <source>
        <strain evidence="9 10">X9-2-2</strain>
    </source>
</reference>
<comment type="cofactor">
    <cofactor evidence="1">
        <name>Zn(2+)</name>
        <dbReference type="ChEBI" id="CHEBI:29105"/>
    </cofactor>
</comment>
<evidence type="ECO:0000256" key="5">
    <source>
        <dbReference type="ARBA" id="ARBA00022833"/>
    </source>
</evidence>
<keyword evidence="6" id="KW-0482">Metalloprotease</keyword>
<feature type="region of interest" description="Disordered" evidence="7">
    <location>
        <begin position="1"/>
        <end position="26"/>
    </location>
</feature>
<accession>A0A2G1QJG9</accession>
<keyword evidence="5" id="KW-0862">Zinc</keyword>
<proteinExistence type="predicted"/>
<keyword evidence="10" id="KW-1185">Reference proteome</keyword>
<dbReference type="RefSeq" id="WP_099307901.1">
    <property type="nucleotide sequence ID" value="NZ_PDVP01000014.1"/>
</dbReference>
<evidence type="ECO:0000256" key="2">
    <source>
        <dbReference type="ARBA" id="ARBA00022670"/>
    </source>
</evidence>
<dbReference type="InterPro" id="IPR016047">
    <property type="entry name" value="M23ase_b-sheet_dom"/>
</dbReference>
<evidence type="ECO:0000259" key="8">
    <source>
        <dbReference type="Pfam" id="PF01551"/>
    </source>
</evidence>
<dbReference type="InterPro" id="IPR050570">
    <property type="entry name" value="Cell_wall_metabolism_enzyme"/>
</dbReference>
<dbReference type="Gene3D" id="3.10.450.350">
    <property type="match status" value="1"/>
</dbReference>
<evidence type="ECO:0000256" key="7">
    <source>
        <dbReference type="SAM" id="MobiDB-lite"/>
    </source>
</evidence>
<dbReference type="PANTHER" id="PTHR21666">
    <property type="entry name" value="PEPTIDASE-RELATED"/>
    <property type="match status" value="1"/>
</dbReference>
<keyword evidence="4" id="KW-0378">Hydrolase</keyword>
<evidence type="ECO:0000313" key="9">
    <source>
        <dbReference type="EMBL" id="PHP65629.1"/>
    </source>
</evidence>
<evidence type="ECO:0000256" key="3">
    <source>
        <dbReference type="ARBA" id="ARBA00022723"/>
    </source>
</evidence>
<name>A0A2G1QJG9_9HYPH</name>
<keyword evidence="3" id="KW-0479">Metal-binding</keyword>
<dbReference type="CDD" id="cd12797">
    <property type="entry name" value="M23_peptidase"/>
    <property type="match status" value="1"/>
</dbReference>
<dbReference type="AlphaFoldDB" id="A0A2G1QJG9"/>
<feature type="domain" description="M23ase beta-sheet core" evidence="8">
    <location>
        <begin position="507"/>
        <end position="604"/>
    </location>
</feature>
<dbReference type="GO" id="GO:0004222">
    <property type="term" value="F:metalloendopeptidase activity"/>
    <property type="evidence" value="ECO:0007669"/>
    <property type="project" value="TreeGrafter"/>
</dbReference>
<dbReference type="InterPro" id="IPR011055">
    <property type="entry name" value="Dup_hybrid_motif"/>
</dbReference>
<sequence>MQDSPRIIEELGNTEPILAGDRHQPPDRREISARWLSGTFLTGLTSTLLMGVALSAALEGRQQLATPPEIMALNELSPAQAGGEESKTGRIALVRAAPKANDRKRMEVSTMVRSGDSNVVRMVPFVEVSMALAAGHTTDKSYPKFDPLGVFSEDPIAAGGVATGTIYGAKVESEVTLRTVDFPLDSAEYDKRSSLSANEVEEVVRRTGAILTDGAVQVAALHYVDPTRFGETYPGLTISLPQNVKIVQENVSVAPPTISDQPSVGYAEDVIVVREDAEIKSMFSRHGYESDSAMSMADAISTLLQGPRLKGGSVVRFGLETRGDDATIMRASVYHGRDHVLTIARDDRDQFVPADEPDGPFDATAYLENSPPPVRAAADLPTVYDGIYRAAFSYGLTGDMTKELIRLLAADVDYQARLNPTDSIDVFFSNPDDNSRATEKSRMLYVKASFGGHTRLFFRWQGKDGTTDFFDENGRSARQFLLRTVVPNGRFTSGFGMRRHPILGYSRMHTGVDWAAPTGTPIIAAGNGVVEKAGWAGGYGRQTVIRHANGYETSYNHQSAFAKGIKEGARVRQGQIIGYIGTSGLSTGPHLHYELMVNDRKVDPMRVRLPTGKVLKGEELAAFQEERKRIEALLQTDDAKQLEVASR</sequence>
<evidence type="ECO:0000256" key="1">
    <source>
        <dbReference type="ARBA" id="ARBA00001947"/>
    </source>
</evidence>
<dbReference type="PANTHER" id="PTHR21666:SF288">
    <property type="entry name" value="CELL DIVISION PROTEIN YTFB"/>
    <property type="match status" value="1"/>
</dbReference>
<evidence type="ECO:0000256" key="6">
    <source>
        <dbReference type="ARBA" id="ARBA00023049"/>
    </source>
</evidence>
<protein>
    <submittedName>
        <fullName evidence="9">Peptidase M24</fullName>
    </submittedName>
</protein>
<dbReference type="Gene3D" id="2.70.70.10">
    <property type="entry name" value="Glucose Permease (Domain IIA)"/>
    <property type="match status" value="1"/>
</dbReference>
<dbReference type="SUPFAM" id="SSF51261">
    <property type="entry name" value="Duplicated hybrid motif"/>
    <property type="match status" value="1"/>
</dbReference>
<dbReference type="OrthoDB" id="9805070at2"/>
<dbReference type="Proteomes" id="UP000221168">
    <property type="component" value="Unassembled WGS sequence"/>
</dbReference>
<gene>
    <name evidence="9" type="ORF">CSC94_18725</name>
</gene>
<evidence type="ECO:0000313" key="10">
    <source>
        <dbReference type="Proteomes" id="UP000221168"/>
    </source>
</evidence>
<dbReference type="EMBL" id="PDVP01000014">
    <property type="protein sequence ID" value="PHP65629.1"/>
    <property type="molecule type" value="Genomic_DNA"/>
</dbReference>
<keyword evidence="2" id="KW-0645">Protease</keyword>
<dbReference type="Pfam" id="PF01551">
    <property type="entry name" value="Peptidase_M23"/>
    <property type="match status" value="1"/>
</dbReference>
<dbReference type="GO" id="GO:0046872">
    <property type="term" value="F:metal ion binding"/>
    <property type="evidence" value="ECO:0007669"/>
    <property type="project" value="UniProtKB-KW"/>
</dbReference>